<dbReference type="InterPro" id="IPR011698">
    <property type="entry name" value="GATase_3"/>
</dbReference>
<dbReference type="InterPro" id="IPR029062">
    <property type="entry name" value="Class_I_gatase-like"/>
</dbReference>
<dbReference type="KEGG" id="whr:OG579_00860"/>
<proteinExistence type="inferred from homology"/>
<dbReference type="NCBIfam" id="TIGR00379">
    <property type="entry name" value="cobB"/>
    <property type="match status" value="1"/>
</dbReference>
<gene>
    <name evidence="7" type="primary">cobB</name>
    <name evidence="10" type="ORF">OG579_00860</name>
</gene>
<evidence type="ECO:0000256" key="7">
    <source>
        <dbReference type="HAMAP-Rule" id="MF_00027"/>
    </source>
</evidence>
<evidence type="ECO:0000313" key="10">
    <source>
        <dbReference type="EMBL" id="WUM20436.1"/>
    </source>
</evidence>
<comment type="miscellaneous">
    <text evidence="7">The a and c carboxylates of hydrogenobyrinate are activated for nucleophilic attack via formation of a phosphorylated intermediate by ATP. CobB catalyzes first the amidation of the c-carboxylate, and then that of the a-carboxylate.</text>
</comment>
<sequence>MVSGGGAAGTPAVVIAAPSSGSGKTTVATGLIGALTRAGHRVAPFKVGPDFIDPGYHAVAAGRPGRNLDPNLVGAHRVPGLFAAGSRGADIAVIEGVMGLFDGRIADDADDGAMPTGHAHGSTAHVAALLGAPVVIVVDASGHSQTLAAILHGMRSFDTDVDICGVILNRVGSPRHEHVLRQACDRVGLPVFAVLRRAPELVVPSRHLGLIPAAEHGGAAQTAVAAMTELVAATADLSAIVAAARARTPRPAAAWSADDEIADARERLGLSAPQRPVRVAVAGGAAFTFGYAEHAEMLAAAGAEVVTVDPMNDRLPPGTDALIIGGGFPEEHVHALAANTPMLADVAAHARSGRPIHAECAGLLYLAHDLDGHTMAGVVDVRGHFGPTLTLGYRDAVALTDSALFAAGDRITGHEFHRSTVEAIGPIDHAWAWRKAGVVHRDGVAAGTVHASYLHTHPAGAPDSVARLVATAAAAAEGEDRHDGDVGTVLPCLDQSLT</sequence>
<feature type="active site" description="Nucleophile" evidence="7">
    <location>
        <position position="360"/>
    </location>
</feature>
<dbReference type="Gene3D" id="3.40.50.300">
    <property type="entry name" value="P-loop containing nucleotide triphosphate hydrolases"/>
    <property type="match status" value="2"/>
</dbReference>
<dbReference type="SUPFAM" id="SSF52540">
    <property type="entry name" value="P-loop containing nucleoside triphosphate hydrolases"/>
    <property type="match status" value="1"/>
</dbReference>
<dbReference type="Gene3D" id="3.40.50.880">
    <property type="match status" value="1"/>
</dbReference>
<evidence type="ECO:0000256" key="6">
    <source>
        <dbReference type="ARBA" id="ARBA00022962"/>
    </source>
</evidence>
<dbReference type="GO" id="GO:0043802">
    <property type="term" value="F:hydrogenobyrinic acid a,c-diamide synthase (glutamine-hydrolysing) activity"/>
    <property type="evidence" value="ECO:0007669"/>
    <property type="project" value="UniProtKB-UniRule"/>
</dbReference>
<evidence type="ECO:0000259" key="9">
    <source>
        <dbReference type="Pfam" id="PF07685"/>
    </source>
</evidence>
<feature type="site" description="Increases nucleophilicity of active site Cys" evidence="7">
    <location>
        <position position="455"/>
    </location>
</feature>
<keyword evidence="6 7" id="KW-0315">Glutamine amidotransferase</keyword>
<dbReference type="PANTHER" id="PTHR43873:SF1">
    <property type="entry name" value="COBYRINATE A,C-DIAMIDE SYNTHASE"/>
    <property type="match status" value="1"/>
</dbReference>
<dbReference type="CDD" id="cd05388">
    <property type="entry name" value="CobB_N"/>
    <property type="match status" value="1"/>
</dbReference>
<dbReference type="PANTHER" id="PTHR43873">
    <property type="entry name" value="COBYRINATE A,C-DIAMIDE SYNTHASE"/>
    <property type="match status" value="1"/>
</dbReference>
<evidence type="ECO:0000259" key="8">
    <source>
        <dbReference type="Pfam" id="PF01656"/>
    </source>
</evidence>
<evidence type="ECO:0000256" key="3">
    <source>
        <dbReference type="ARBA" id="ARBA00022741"/>
    </source>
</evidence>
<dbReference type="Pfam" id="PF07685">
    <property type="entry name" value="GATase_3"/>
    <property type="match status" value="1"/>
</dbReference>
<keyword evidence="4 7" id="KW-0067">ATP-binding</keyword>
<dbReference type="SUPFAM" id="SSF52317">
    <property type="entry name" value="Class I glutamine amidotransferase-like"/>
    <property type="match status" value="1"/>
</dbReference>
<dbReference type="GO" id="GO:0005524">
    <property type="term" value="F:ATP binding"/>
    <property type="evidence" value="ECO:0007669"/>
    <property type="project" value="UniProtKB-UniRule"/>
</dbReference>
<dbReference type="InterPro" id="IPR004484">
    <property type="entry name" value="CbiA/CobB_synth"/>
</dbReference>
<dbReference type="EMBL" id="CP108021">
    <property type="protein sequence ID" value="WUM20436.1"/>
    <property type="molecule type" value="Genomic_DNA"/>
</dbReference>
<accession>A0AAU4K321</accession>
<keyword evidence="3 7" id="KW-0547">Nucleotide-binding</keyword>
<comment type="function">
    <text evidence="7">Catalyzes the ATP-dependent amidation of the two carboxylate groups at positions a and c of hydrogenobyrinate, using either L-glutamine or ammonia as the nitrogen source.</text>
</comment>
<feature type="domain" description="CobB/CobQ-like glutamine amidotransferase" evidence="9">
    <location>
        <begin position="279"/>
        <end position="457"/>
    </location>
</feature>
<dbReference type="RefSeq" id="WP_328857743.1">
    <property type="nucleotide sequence ID" value="NZ_CP108021.1"/>
</dbReference>
<evidence type="ECO:0000256" key="1">
    <source>
        <dbReference type="ARBA" id="ARBA00001946"/>
    </source>
</evidence>
<evidence type="ECO:0000256" key="4">
    <source>
        <dbReference type="ARBA" id="ARBA00022840"/>
    </source>
</evidence>
<dbReference type="HAMAP" id="MF_00027">
    <property type="entry name" value="CobB_CbiA"/>
    <property type="match status" value="1"/>
</dbReference>
<comment type="catalytic activity">
    <reaction evidence="7">
        <text>hydrogenobyrinate + 2 L-glutamine + 2 ATP + 2 H2O = hydrogenobyrinate a,c-diamide + 2 L-glutamate + 2 ADP + 2 phosphate + 2 H(+)</text>
        <dbReference type="Rhea" id="RHEA:12544"/>
        <dbReference type="ChEBI" id="CHEBI:15377"/>
        <dbReference type="ChEBI" id="CHEBI:15378"/>
        <dbReference type="ChEBI" id="CHEBI:29985"/>
        <dbReference type="ChEBI" id="CHEBI:30616"/>
        <dbReference type="ChEBI" id="CHEBI:43474"/>
        <dbReference type="ChEBI" id="CHEBI:58359"/>
        <dbReference type="ChEBI" id="CHEBI:77873"/>
        <dbReference type="ChEBI" id="CHEBI:77874"/>
        <dbReference type="ChEBI" id="CHEBI:456216"/>
        <dbReference type="EC" id="6.3.5.9"/>
    </reaction>
</comment>
<evidence type="ECO:0000313" key="11">
    <source>
        <dbReference type="Proteomes" id="UP001432128"/>
    </source>
</evidence>
<dbReference type="AlphaFoldDB" id="A0AAU4K321"/>
<dbReference type="NCBIfam" id="NF002204">
    <property type="entry name" value="PRK01077.1"/>
    <property type="match status" value="1"/>
</dbReference>
<dbReference type="InterPro" id="IPR002586">
    <property type="entry name" value="CobQ/CobB/MinD/ParA_Nub-bd_dom"/>
</dbReference>
<protein>
    <recommendedName>
        <fullName evidence="7">Hydrogenobyrinate a,c-diamide synthase</fullName>
        <ecNumber evidence="7">6.3.5.9</ecNumber>
    </recommendedName>
    <alternativeName>
        <fullName evidence="7">Hydrogenobyrinic acid a,c-diamide synthase</fullName>
    </alternativeName>
</protein>
<dbReference type="GO" id="GO:0009236">
    <property type="term" value="P:cobalamin biosynthetic process"/>
    <property type="evidence" value="ECO:0007669"/>
    <property type="project" value="UniProtKB-UniRule"/>
</dbReference>
<organism evidence="10 11">
    <name type="scientific">Williamsia herbipolensis</name>
    <dbReference type="NCBI Taxonomy" id="1603258"/>
    <lineage>
        <taxon>Bacteria</taxon>
        <taxon>Bacillati</taxon>
        <taxon>Actinomycetota</taxon>
        <taxon>Actinomycetes</taxon>
        <taxon>Mycobacteriales</taxon>
        <taxon>Nocardiaceae</taxon>
        <taxon>Williamsia</taxon>
    </lineage>
</organism>
<dbReference type="Pfam" id="PF01656">
    <property type="entry name" value="CbiA"/>
    <property type="match status" value="1"/>
</dbReference>
<evidence type="ECO:0000256" key="2">
    <source>
        <dbReference type="ARBA" id="ARBA00022598"/>
    </source>
</evidence>
<comment type="similarity">
    <text evidence="7">Belongs to the CobB/CbiA family.</text>
</comment>
<name>A0AAU4K321_9NOCA</name>
<keyword evidence="11" id="KW-1185">Reference proteome</keyword>
<dbReference type="PROSITE" id="PS51274">
    <property type="entry name" value="GATASE_COBBQ"/>
    <property type="match status" value="1"/>
</dbReference>
<feature type="domain" description="CobQ/CobB/MinD/ParA nucleotide binding" evidence="8">
    <location>
        <begin position="13"/>
        <end position="204"/>
    </location>
</feature>
<comment type="domain">
    <text evidence="7">Comprises of two domains. The C-terminal domain contains the binding site for glutamine and catalyzes the hydrolysis of this substrate to glutamate and ammonia. The N-terminal domain is anticipated to bind ATP and hydrogenobyrinate and catalyzes the ultimate synthesis of the diamide product. The ammonia produced via the glutaminase domain is probably translocated to the adjacent domain via a molecular tunnel, where it reacts with an activated intermediate.</text>
</comment>
<keyword evidence="7" id="KW-0169">Cobalamin biosynthesis</keyword>
<comment type="pathway">
    <text evidence="7">Cofactor biosynthesis; adenosylcobalamin biosynthesis; cob(II)yrinate a,c-diamide from precorrin-2 (aerobic route): step 9/10.</text>
</comment>
<dbReference type="CDD" id="cd03130">
    <property type="entry name" value="GATase1_CobB"/>
    <property type="match status" value="1"/>
</dbReference>
<dbReference type="Proteomes" id="UP001432128">
    <property type="component" value="Chromosome"/>
</dbReference>
<evidence type="ECO:0000256" key="5">
    <source>
        <dbReference type="ARBA" id="ARBA00022842"/>
    </source>
</evidence>
<dbReference type="GO" id="GO:0042242">
    <property type="term" value="F:cobyrinic acid a,c-diamide synthase activity"/>
    <property type="evidence" value="ECO:0007669"/>
    <property type="project" value="InterPro"/>
</dbReference>
<keyword evidence="5 7" id="KW-0460">Magnesium</keyword>
<dbReference type="InterPro" id="IPR027417">
    <property type="entry name" value="P-loop_NTPase"/>
</dbReference>
<keyword evidence="2 7" id="KW-0436">Ligase</keyword>
<dbReference type="EC" id="6.3.5.9" evidence="7"/>
<comment type="cofactor">
    <cofactor evidence="1 7">
        <name>Mg(2+)</name>
        <dbReference type="ChEBI" id="CHEBI:18420"/>
    </cofactor>
</comment>
<reference evidence="10 11" key="1">
    <citation type="submission" date="2022-10" db="EMBL/GenBank/DDBJ databases">
        <title>The complete genomes of actinobacterial strains from the NBC collection.</title>
        <authorList>
            <person name="Joergensen T.S."/>
            <person name="Alvarez Arevalo M."/>
            <person name="Sterndorff E.B."/>
            <person name="Faurdal D."/>
            <person name="Vuksanovic O."/>
            <person name="Mourched A.-S."/>
            <person name="Charusanti P."/>
            <person name="Shaw S."/>
            <person name="Blin K."/>
            <person name="Weber T."/>
        </authorList>
    </citation>
    <scope>NUCLEOTIDE SEQUENCE [LARGE SCALE GENOMIC DNA]</scope>
    <source>
        <strain evidence="10 11">NBC_00319</strain>
    </source>
</reference>